<dbReference type="Proteomes" id="UP000596742">
    <property type="component" value="Unassembled WGS sequence"/>
</dbReference>
<dbReference type="AlphaFoldDB" id="A0A8B6CSN1"/>
<dbReference type="PANTHER" id="PTHR46601">
    <property type="entry name" value="ULP_PROTEASE DOMAIN-CONTAINING PROTEIN"/>
    <property type="match status" value="1"/>
</dbReference>
<keyword evidence="2" id="KW-1185">Reference proteome</keyword>
<dbReference type="OrthoDB" id="10043303at2759"/>
<organism evidence="1 2">
    <name type="scientific">Mytilus galloprovincialis</name>
    <name type="common">Mediterranean mussel</name>
    <dbReference type="NCBI Taxonomy" id="29158"/>
    <lineage>
        <taxon>Eukaryota</taxon>
        <taxon>Metazoa</taxon>
        <taxon>Spiralia</taxon>
        <taxon>Lophotrochozoa</taxon>
        <taxon>Mollusca</taxon>
        <taxon>Bivalvia</taxon>
        <taxon>Autobranchia</taxon>
        <taxon>Pteriomorphia</taxon>
        <taxon>Mytilida</taxon>
        <taxon>Mytiloidea</taxon>
        <taxon>Mytilidae</taxon>
        <taxon>Mytilinae</taxon>
        <taxon>Mytilus</taxon>
    </lineage>
</organism>
<sequence length="293" mass="33878">MKIFQVIAPFRSLILQKTEIKYQDEIKSAFYTAHQRTLHPSVTYLKSEEILKRVTTIIISEDNTHDHHAVHHFSNLVNDEIKHDSFMKRRVIFSDGCSSQYKSRGPFADLAQKETPTNRNYFGSEHGKSECDGEIGILNRALDRAIIGKQAIINKATYLYNYCQINLEINDPVSKRLFKLVKLGEINRKRNGTNIQNITNTGKFYQVLNKVKKNEIKVRNLSCFCKQCEAELYEKCLNSKYIECFTTKKLILLNKTGELQKSENVPKIKNLSQNIAVNQHVQVKSLMKYQGKN</sequence>
<dbReference type="PANTHER" id="PTHR46601:SF1">
    <property type="entry name" value="ADF-H DOMAIN-CONTAINING PROTEIN"/>
    <property type="match status" value="1"/>
</dbReference>
<proteinExistence type="predicted"/>
<accession>A0A8B6CSN1</accession>
<protein>
    <submittedName>
        <fullName evidence="1">Uncharacterized protein</fullName>
    </submittedName>
</protein>
<gene>
    <name evidence="1" type="ORF">MGAL_10B011637</name>
</gene>
<name>A0A8B6CSN1_MYTGA</name>
<evidence type="ECO:0000313" key="1">
    <source>
        <dbReference type="EMBL" id="VDI08688.1"/>
    </source>
</evidence>
<dbReference type="EMBL" id="UYJE01002218">
    <property type="protein sequence ID" value="VDI08688.1"/>
    <property type="molecule type" value="Genomic_DNA"/>
</dbReference>
<evidence type="ECO:0000313" key="2">
    <source>
        <dbReference type="Proteomes" id="UP000596742"/>
    </source>
</evidence>
<comment type="caution">
    <text evidence="1">The sequence shown here is derived from an EMBL/GenBank/DDBJ whole genome shotgun (WGS) entry which is preliminary data.</text>
</comment>
<reference evidence="1" key="1">
    <citation type="submission" date="2018-11" db="EMBL/GenBank/DDBJ databases">
        <authorList>
            <person name="Alioto T."/>
            <person name="Alioto T."/>
        </authorList>
    </citation>
    <scope>NUCLEOTIDE SEQUENCE</scope>
</reference>